<evidence type="ECO:0000256" key="2">
    <source>
        <dbReference type="ARBA" id="ARBA00022670"/>
    </source>
</evidence>
<evidence type="ECO:0000259" key="10">
    <source>
        <dbReference type="PROSITE" id="PS50853"/>
    </source>
</evidence>
<accession>A0A1P8WJV9</accession>
<dbReference type="PANTHER" id="PTHR42884">
    <property type="entry name" value="PROPROTEIN CONVERTASE SUBTILISIN/KEXIN-RELATED"/>
    <property type="match status" value="1"/>
</dbReference>
<name>A0A1P8WJV9_9PLAN</name>
<feature type="domain" description="Fibronectin type-III" evidence="10">
    <location>
        <begin position="1323"/>
        <end position="1418"/>
    </location>
</feature>
<dbReference type="GO" id="GO:0005737">
    <property type="term" value="C:cytoplasm"/>
    <property type="evidence" value="ECO:0007669"/>
    <property type="project" value="UniProtKB-ARBA"/>
</dbReference>
<keyword evidence="6" id="KW-0106">Calcium</keyword>
<protein>
    <submittedName>
        <fullName evidence="12">Calcium-dependent protease</fullName>
        <ecNumber evidence="12">3.4.21.-</ecNumber>
    </submittedName>
</protein>
<dbReference type="InterPro" id="IPR008979">
    <property type="entry name" value="Galactose-bd-like_sf"/>
</dbReference>
<dbReference type="InterPro" id="IPR036116">
    <property type="entry name" value="FN3_sf"/>
</dbReference>
<dbReference type="InterPro" id="IPR022398">
    <property type="entry name" value="Peptidase_S8_His-AS"/>
</dbReference>
<dbReference type="InterPro" id="IPR002884">
    <property type="entry name" value="P_dom"/>
</dbReference>
<dbReference type="PANTHER" id="PTHR42884:SF14">
    <property type="entry name" value="NEUROENDOCRINE CONVERTASE 1"/>
    <property type="match status" value="1"/>
</dbReference>
<dbReference type="EMBL" id="CP017641">
    <property type="protein sequence ID" value="APZ94333.1"/>
    <property type="molecule type" value="Genomic_DNA"/>
</dbReference>
<evidence type="ECO:0000256" key="3">
    <source>
        <dbReference type="ARBA" id="ARBA00022729"/>
    </source>
</evidence>
<gene>
    <name evidence="12" type="primary">prcA</name>
    <name evidence="12" type="ORF">Fuma_03961</name>
</gene>
<keyword evidence="2 8" id="KW-0645">Protease</keyword>
<dbReference type="Gene3D" id="3.40.50.200">
    <property type="entry name" value="Peptidase S8/S53 domain"/>
    <property type="match status" value="1"/>
</dbReference>
<dbReference type="SUPFAM" id="SSF49785">
    <property type="entry name" value="Galactose-binding domain-like"/>
    <property type="match status" value="1"/>
</dbReference>
<comment type="similarity">
    <text evidence="1">Belongs to the peptidase S8 family. Furin subfamily.</text>
</comment>
<keyword evidence="3" id="KW-0732">Signal</keyword>
<keyword evidence="5 8" id="KW-0720">Serine protease</keyword>
<dbReference type="PROSITE" id="PS51829">
    <property type="entry name" value="P_HOMO_B"/>
    <property type="match status" value="1"/>
</dbReference>
<dbReference type="InterPro" id="IPR023828">
    <property type="entry name" value="Peptidase_S8_Ser-AS"/>
</dbReference>
<proteinExistence type="inferred from homology"/>
<organism evidence="12 13">
    <name type="scientific">Fuerstiella marisgermanici</name>
    <dbReference type="NCBI Taxonomy" id="1891926"/>
    <lineage>
        <taxon>Bacteria</taxon>
        <taxon>Pseudomonadati</taxon>
        <taxon>Planctomycetota</taxon>
        <taxon>Planctomycetia</taxon>
        <taxon>Planctomycetales</taxon>
        <taxon>Planctomycetaceae</taxon>
        <taxon>Fuerstiella</taxon>
    </lineage>
</organism>
<dbReference type="CDD" id="cd00063">
    <property type="entry name" value="FN3"/>
    <property type="match status" value="2"/>
</dbReference>
<feature type="domain" description="P/Homo B" evidence="11">
    <location>
        <begin position="480"/>
        <end position="610"/>
    </location>
</feature>
<evidence type="ECO:0000256" key="5">
    <source>
        <dbReference type="ARBA" id="ARBA00022825"/>
    </source>
</evidence>
<feature type="domain" description="Fibronectin type-III" evidence="10">
    <location>
        <begin position="1021"/>
        <end position="1119"/>
    </location>
</feature>
<feature type="active site" description="Charge relay system" evidence="7 8">
    <location>
        <position position="187"/>
    </location>
</feature>
<dbReference type="InterPro" id="IPR036852">
    <property type="entry name" value="Peptidase_S8/S53_dom_sf"/>
</dbReference>
<dbReference type="GO" id="GO:0016020">
    <property type="term" value="C:membrane"/>
    <property type="evidence" value="ECO:0007669"/>
    <property type="project" value="TreeGrafter"/>
</dbReference>
<dbReference type="PROSITE" id="PS51892">
    <property type="entry name" value="SUBTILASE"/>
    <property type="match status" value="1"/>
</dbReference>
<dbReference type="STRING" id="1891926.Fuma_03961"/>
<evidence type="ECO:0000259" key="11">
    <source>
        <dbReference type="PROSITE" id="PS51829"/>
    </source>
</evidence>
<dbReference type="PROSITE" id="PS50853">
    <property type="entry name" value="FN3"/>
    <property type="match status" value="4"/>
</dbReference>
<evidence type="ECO:0000256" key="6">
    <source>
        <dbReference type="ARBA" id="ARBA00022837"/>
    </source>
</evidence>
<keyword evidence="13" id="KW-1185">Reference proteome</keyword>
<dbReference type="Gene3D" id="2.60.120.260">
    <property type="entry name" value="Galactose-binding domain-like"/>
    <property type="match status" value="1"/>
</dbReference>
<dbReference type="SMART" id="SM00060">
    <property type="entry name" value="FN3"/>
    <property type="match status" value="3"/>
</dbReference>
<evidence type="ECO:0000313" key="12">
    <source>
        <dbReference type="EMBL" id="APZ94333.1"/>
    </source>
</evidence>
<dbReference type="Proteomes" id="UP000187735">
    <property type="component" value="Chromosome"/>
</dbReference>
<dbReference type="RefSeq" id="WP_077025654.1">
    <property type="nucleotide sequence ID" value="NZ_CP017641.1"/>
</dbReference>
<sequence>MKSVNEMLRFLQQCLSSRRDERRSGPQKMKGLGFAEAVEARLLLTADLRDALFAPVVMDEISDDTSIESYFLNFDTPQDVETLKVATNAISVEASNLIENGYTITLSQGLTLQDAADTFSDIDGFNYLHPNVPRQHSLRAVPNDPLYVDQWHLSNTGQGQGVVGADSNIASVWDNYTGAGVTIGIIDDGLETTHEDLVDNVNTTIDFDWNGNDNDPSPTVTSDFHGTAVAGVASGKGNNGIGGSGAAWDAELVGLRLIAGGVTDQQEAQALTHEMNAIDIYNNSWGPVDNGRISSIGPQALAALEQAATTGRGGLGNIHTWAGGNGGDTTNDNVNYDPYANSRFTIAVGALTNSGVRSSYSDVGASLIVTASSNGGDLGITTTDLTGSNGYDTSNYTNTFGGTSSATPLVSGIIALMLEANPLLTYRDVTDILVRNAERVDAANADWVQNGAGLWVNHEYGFGGVDAAASVAAAETHLSLPTERNYKTGTINVNQAIPDVGGAAVTNTVSVAAADAISSLEYVEVVFSASHSYIGDLEVVLTSPSGTQSVLAQTRNQDSQTAYSNWVFTTARNWGESSQGVWTISVTDKASGGTGTFDSFALNFYGTDQAIRISESAGSTIVTDSGKTDFFDVVLPSMPSSNVVLNVASQDTSEVTTSTASLTFTPSNWDRPQRVTVSGVVDLAQDGDKQTNVIISVDAANSDALYANVGAQTVSVTSRDDDFNLPLKPVITSPGVRPATSSPAFEWTSVDNAVTYNITITNEFTGAVVQQRSGLILPRHTFASPFVNSIYRAVVRGVNADGVVGLPSDPLLFSIGEPAVPAAPVITSPTQGSIITNNLPQIQWRHSAAAIEYELFLSAGGNVTRVRVPGVDIGNGLRAYTPTTSLPEGFNSVWVRAFNPFGDPGEWSTPVGFTVDAFQTPSTPTMTAPILTVTTNASPTFRWIGAGATSYELWVDELPGGDSSVIAPTRVIYVTDLAANEYTHFKPLNNAKHRAWVRGVNDAGEKSDWSPLIEFTVDVPTPQLPQLVEIGRTEDQTPTFTWNSVSGDAFGSGTRFTLWVNNLTTGEARAIHETGIAGTSYTPTTPLPQGRYAAWVQAVSAVGIKSAWSPRIVLTVDQPAPERPTLTGPVAEAGTGTTDILTDLPEFEWTATVGSATYELWVNHLDSGTVRIVHEKGIEDTTFTPELRLPEGTFKAWVRGYNLAGEVGEWSDSYTFKLDVPAPGIPTITGPATNAVGTVVDPTPTITWDMAIPTGNYDLQLEHAGTGALVIDETGITTESYTVPIQLAETTYRTRVRAVNSAGEKSEWTEWSTFRIDVPNATTPIALGPTGTVLQNNVTFQWQHTSGNVQYEILVRDLLKQESITFRDFTFQVDPDQSRATINRSLPNGTYRFWVRAFNSQGTASAWSNSLSFTVENRLTSLRSNVANGDDTSTVAVELKFQPDEAGKNAVAEYVDSAEAPVPEAGPESSGDAAKSDANSDDANDSAMEAVMAELADPTNADLLYPAT</sequence>
<dbReference type="SUPFAM" id="SSF49265">
    <property type="entry name" value="Fibronectin type III"/>
    <property type="match status" value="2"/>
</dbReference>
<keyword evidence="4 8" id="KW-0378">Hydrolase</keyword>
<dbReference type="CDD" id="cd04059">
    <property type="entry name" value="Peptidases_S8_Protein_convertases_Kexins_Furin-like"/>
    <property type="match status" value="1"/>
</dbReference>
<dbReference type="InterPro" id="IPR034182">
    <property type="entry name" value="Kexin/furin"/>
</dbReference>
<dbReference type="InterPro" id="IPR015500">
    <property type="entry name" value="Peptidase_S8_subtilisin-rel"/>
</dbReference>
<dbReference type="Pfam" id="PF00082">
    <property type="entry name" value="Peptidase_S8"/>
    <property type="match status" value="1"/>
</dbReference>
<dbReference type="GO" id="GO:0004252">
    <property type="term" value="F:serine-type endopeptidase activity"/>
    <property type="evidence" value="ECO:0007669"/>
    <property type="project" value="UniProtKB-UniRule"/>
</dbReference>
<dbReference type="GO" id="GO:0012505">
    <property type="term" value="C:endomembrane system"/>
    <property type="evidence" value="ECO:0007669"/>
    <property type="project" value="UniProtKB-ARBA"/>
</dbReference>
<reference evidence="12 13" key="1">
    <citation type="journal article" date="2016" name="Front. Microbiol.">
        <title>Fuerstia marisgermanicae gen. nov., sp. nov., an Unusual Member of the Phylum Planctomycetes from the German Wadden Sea.</title>
        <authorList>
            <person name="Kohn T."/>
            <person name="Heuer A."/>
            <person name="Jogler M."/>
            <person name="Vollmers J."/>
            <person name="Boedeker C."/>
            <person name="Bunk B."/>
            <person name="Rast P."/>
            <person name="Borchert D."/>
            <person name="Glockner I."/>
            <person name="Freese H.M."/>
            <person name="Klenk H.P."/>
            <person name="Overmann J."/>
            <person name="Kaster A.K."/>
            <person name="Rohde M."/>
            <person name="Wiegand S."/>
            <person name="Jogler C."/>
        </authorList>
    </citation>
    <scope>NUCLEOTIDE SEQUENCE [LARGE SCALE GENOMIC DNA]</scope>
    <source>
        <strain evidence="12 13">NH11</strain>
    </source>
</reference>
<dbReference type="EC" id="3.4.21.-" evidence="12"/>
<evidence type="ECO:0000256" key="4">
    <source>
        <dbReference type="ARBA" id="ARBA00022801"/>
    </source>
</evidence>
<dbReference type="InterPro" id="IPR023827">
    <property type="entry name" value="Peptidase_S8_Asp-AS"/>
</dbReference>
<dbReference type="PRINTS" id="PR00723">
    <property type="entry name" value="SUBTILISIN"/>
</dbReference>
<feature type="domain" description="Fibronectin type-III" evidence="10">
    <location>
        <begin position="1222"/>
        <end position="1321"/>
    </location>
</feature>
<evidence type="ECO:0000256" key="7">
    <source>
        <dbReference type="PIRSR" id="PIRSR615500-1"/>
    </source>
</evidence>
<dbReference type="OrthoDB" id="9790784at2"/>
<dbReference type="KEGG" id="fmr:Fuma_03961"/>
<evidence type="ECO:0000256" key="8">
    <source>
        <dbReference type="PROSITE-ProRule" id="PRU01240"/>
    </source>
</evidence>
<dbReference type="InterPro" id="IPR003961">
    <property type="entry name" value="FN3_dom"/>
</dbReference>
<feature type="domain" description="Fibronectin type-III" evidence="10">
    <location>
        <begin position="820"/>
        <end position="918"/>
    </location>
</feature>
<evidence type="ECO:0000256" key="1">
    <source>
        <dbReference type="ARBA" id="ARBA00005325"/>
    </source>
</evidence>
<evidence type="ECO:0000256" key="9">
    <source>
        <dbReference type="SAM" id="MobiDB-lite"/>
    </source>
</evidence>
<dbReference type="InterPro" id="IPR013783">
    <property type="entry name" value="Ig-like_fold"/>
</dbReference>
<dbReference type="InterPro" id="IPR000209">
    <property type="entry name" value="Peptidase_S8/S53_dom"/>
</dbReference>
<dbReference type="GO" id="GO:0016485">
    <property type="term" value="P:protein processing"/>
    <property type="evidence" value="ECO:0007669"/>
    <property type="project" value="TreeGrafter"/>
</dbReference>
<dbReference type="Gene3D" id="2.60.40.10">
    <property type="entry name" value="Immunoglobulins"/>
    <property type="match status" value="6"/>
</dbReference>
<evidence type="ECO:0000313" key="13">
    <source>
        <dbReference type="Proteomes" id="UP000187735"/>
    </source>
</evidence>
<dbReference type="PROSITE" id="PS00138">
    <property type="entry name" value="SUBTILASE_SER"/>
    <property type="match status" value="1"/>
</dbReference>
<dbReference type="PROSITE" id="PS00136">
    <property type="entry name" value="SUBTILASE_ASP"/>
    <property type="match status" value="1"/>
</dbReference>
<dbReference type="PROSITE" id="PS00137">
    <property type="entry name" value="SUBTILASE_HIS"/>
    <property type="match status" value="1"/>
</dbReference>
<feature type="active site" description="Charge relay system" evidence="7 8">
    <location>
        <position position="225"/>
    </location>
</feature>
<dbReference type="SUPFAM" id="SSF52743">
    <property type="entry name" value="Subtilisin-like"/>
    <property type="match status" value="1"/>
</dbReference>
<feature type="active site" description="Charge relay system" evidence="7 8">
    <location>
        <position position="404"/>
    </location>
</feature>
<feature type="region of interest" description="Disordered" evidence="9">
    <location>
        <begin position="1458"/>
        <end position="1508"/>
    </location>
</feature>
<dbReference type="Pfam" id="PF01483">
    <property type="entry name" value="P_proprotein"/>
    <property type="match status" value="1"/>
</dbReference>